<proteinExistence type="predicted"/>
<protein>
    <submittedName>
        <fullName evidence="2">Uncharacterized protein</fullName>
    </submittedName>
</protein>
<evidence type="ECO:0000256" key="1">
    <source>
        <dbReference type="SAM" id="MobiDB-lite"/>
    </source>
</evidence>
<reference evidence="2 3" key="1">
    <citation type="submission" date="2024-06" db="EMBL/GenBank/DDBJ databases">
        <title>The draft genome of Grus japonensis, version 3.</title>
        <authorList>
            <person name="Nabeshima K."/>
            <person name="Suzuki S."/>
            <person name="Onuma M."/>
        </authorList>
    </citation>
    <scope>NUCLEOTIDE SEQUENCE [LARGE SCALE GENOMIC DNA]</scope>
    <source>
        <strain evidence="2 3">451A</strain>
    </source>
</reference>
<sequence length="103" mass="11400">MPSPVAQLPPGGMKMDWGMQRGTSDEELEAPSCSGYPLIFKTLNAHLNDAISVFRFKARKIVSEKLTMGCPEYLQDSRPYICNVAVEKKSRVSSSFEPPTNCS</sequence>
<keyword evidence="3" id="KW-1185">Reference proteome</keyword>
<evidence type="ECO:0000313" key="3">
    <source>
        <dbReference type="Proteomes" id="UP001623348"/>
    </source>
</evidence>
<gene>
    <name evidence="2" type="ORF">GRJ2_002520700</name>
</gene>
<evidence type="ECO:0000313" key="2">
    <source>
        <dbReference type="EMBL" id="GAB0200552.1"/>
    </source>
</evidence>
<dbReference type="Proteomes" id="UP001623348">
    <property type="component" value="Unassembled WGS sequence"/>
</dbReference>
<accession>A0ABC9XSZ5</accession>
<comment type="caution">
    <text evidence="2">The sequence shown here is derived from an EMBL/GenBank/DDBJ whole genome shotgun (WGS) entry which is preliminary data.</text>
</comment>
<organism evidence="2 3">
    <name type="scientific">Grus japonensis</name>
    <name type="common">Japanese crane</name>
    <name type="synonym">Red-crowned crane</name>
    <dbReference type="NCBI Taxonomy" id="30415"/>
    <lineage>
        <taxon>Eukaryota</taxon>
        <taxon>Metazoa</taxon>
        <taxon>Chordata</taxon>
        <taxon>Craniata</taxon>
        <taxon>Vertebrata</taxon>
        <taxon>Euteleostomi</taxon>
        <taxon>Archelosauria</taxon>
        <taxon>Archosauria</taxon>
        <taxon>Dinosauria</taxon>
        <taxon>Saurischia</taxon>
        <taxon>Theropoda</taxon>
        <taxon>Coelurosauria</taxon>
        <taxon>Aves</taxon>
        <taxon>Neognathae</taxon>
        <taxon>Neoaves</taxon>
        <taxon>Gruiformes</taxon>
        <taxon>Gruidae</taxon>
        <taxon>Grus</taxon>
    </lineage>
</organism>
<feature type="region of interest" description="Disordered" evidence="1">
    <location>
        <begin position="1"/>
        <end position="29"/>
    </location>
</feature>
<name>A0ABC9XSZ5_GRUJA</name>
<dbReference type="AlphaFoldDB" id="A0ABC9XSZ5"/>
<dbReference type="EMBL" id="BAAFJT010000028">
    <property type="protein sequence ID" value="GAB0200552.1"/>
    <property type="molecule type" value="Genomic_DNA"/>
</dbReference>